<dbReference type="Pfam" id="PF18052">
    <property type="entry name" value="Rx_N"/>
    <property type="match status" value="1"/>
</dbReference>
<evidence type="ECO:0000256" key="4">
    <source>
        <dbReference type="ARBA" id="ARBA00022741"/>
    </source>
</evidence>
<evidence type="ECO:0000256" key="1">
    <source>
        <dbReference type="ARBA" id="ARBA00008894"/>
    </source>
</evidence>
<dbReference type="Gene3D" id="1.10.10.10">
    <property type="entry name" value="Winged helix-like DNA-binding domain superfamily/Winged helix DNA-binding domain"/>
    <property type="match status" value="1"/>
</dbReference>
<keyword evidence="3" id="KW-0677">Repeat</keyword>
<dbReference type="PRINTS" id="PR00364">
    <property type="entry name" value="DISEASERSIST"/>
</dbReference>
<dbReference type="GO" id="GO:0042742">
    <property type="term" value="P:defense response to bacterium"/>
    <property type="evidence" value="ECO:0007669"/>
    <property type="project" value="UniProtKB-ARBA"/>
</dbReference>
<dbReference type="SUPFAM" id="SSF52058">
    <property type="entry name" value="L domain-like"/>
    <property type="match status" value="1"/>
</dbReference>
<dbReference type="InterPro" id="IPR027417">
    <property type="entry name" value="P-loop_NTPase"/>
</dbReference>
<dbReference type="GO" id="GO:0002758">
    <property type="term" value="P:innate immune response-activating signaling pathway"/>
    <property type="evidence" value="ECO:0007669"/>
    <property type="project" value="UniProtKB-ARBA"/>
</dbReference>
<dbReference type="CDD" id="cd14798">
    <property type="entry name" value="RX-CC_like"/>
    <property type="match status" value="1"/>
</dbReference>
<gene>
    <name evidence="12" type="ORF">EJB05_40807</name>
</gene>
<evidence type="ECO:0000256" key="7">
    <source>
        <dbReference type="SAM" id="MobiDB-lite"/>
    </source>
</evidence>
<evidence type="ECO:0000256" key="3">
    <source>
        <dbReference type="ARBA" id="ARBA00022737"/>
    </source>
</evidence>
<evidence type="ECO:0000313" key="13">
    <source>
        <dbReference type="Proteomes" id="UP000324897"/>
    </source>
</evidence>
<dbReference type="EMBL" id="RWGY01000035">
    <property type="protein sequence ID" value="TVU13270.1"/>
    <property type="molecule type" value="Genomic_DNA"/>
</dbReference>
<proteinExistence type="inferred from homology"/>
<feature type="domain" description="Disease resistance R13L4/SHOC-2-like LRR" evidence="11">
    <location>
        <begin position="686"/>
        <end position="927"/>
    </location>
</feature>
<dbReference type="Gene3D" id="3.40.50.300">
    <property type="entry name" value="P-loop containing nucleotide triphosphate hydrolases"/>
    <property type="match status" value="1"/>
</dbReference>
<evidence type="ECO:0000259" key="11">
    <source>
        <dbReference type="Pfam" id="PF23598"/>
    </source>
</evidence>
<evidence type="ECO:0000259" key="9">
    <source>
        <dbReference type="Pfam" id="PF18052"/>
    </source>
</evidence>
<accession>A0A5J9TPM6</accession>
<dbReference type="Pfam" id="PF23598">
    <property type="entry name" value="LRR_14"/>
    <property type="match status" value="2"/>
</dbReference>
<dbReference type="InterPro" id="IPR044974">
    <property type="entry name" value="Disease_R_plants"/>
</dbReference>
<keyword evidence="13" id="KW-1185">Reference proteome</keyword>
<reference evidence="12 13" key="1">
    <citation type="journal article" date="2019" name="Sci. Rep.">
        <title>A high-quality genome of Eragrostis curvula grass provides insights into Poaceae evolution and supports new strategies to enhance forage quality.</title>
        <authorList>
            <person name="Carballo J."/>
            <person name="Santos B.A.C.M."/>
            <person name="Zappacosta D."/>
            <person name="Garbus I."/>
            <person name="Selva J.P."/>
            <person name="Gallo C.A."/>
            <person name="Diaz A."/>
            <person name="Albertini E."/>
            <person name="Caccamo M."/>
            <person name="Echenique V."/>
        </authorList>
    </citation>
    <scope>NUCLEOTIDE SEQUENCE [LARGE SCALE GENOMIC DNA]</scope>
    <source>
        <strain evidence="13">cv. Victoria</strain>
        <tissue evidence="12">Leaf</tissue>
    </source>
</reference>
<evidence type="ECO:0000259" key="8">
    <source>
        <dbReference type="Pfam" id="PF00931"/>
    </source>
</evidence>
<dbReference type="InterPro" id="IPR036388">
    <property type="entry name" value="WH-like_DNA-bd_sf"/>
</dbReference>
<dbReference type="Gene3D" id="1.10.8.430">
    <property type="entry name" value="Helical domain of apoptotic protease-activating factors"/>
    <property type="match status" value="1"/>
</dbReference>
<dbReference type="InterPro" id="IPR058922">
    <property type="entry name" value="WHD_DRP"/>
</dbReference>
<dbReference type="Proteomes" id="UP000324897">
    <property type="component" value="Unassembled WGS sequence"/>
</dbReference>
<dbReference type="PANTHER" id="PTHR23155">
    <property type="entry name" value="DISEASE RESISTANCE PROTEIN RP"/>
    <property type="match status" value="1"/>
</dbReference>
<evidence type="ECO:0008006" key="14">
    <source>
        <dbReference type="Google" id="ProtNLM"/>
    </source>
</evidence>
<keyword evidence="2" id="KW-0433">Leucine-rich repeat</keyword>
<dbReference type="Pfam" id="PF00931">
    <property type="entry name" value="NB-ARC"/>
    <property type="match status" value="1"/>
</dbReference>
<feature type="domain" description="Disease resistance N-terminal" evidence="9">
    <location>
        <begin position="28"/>
        <end position="62"/>
    </location>
</feature>
<dbReference type="InterPro" id="IPR041118">
    <property type="entry name" value="Rx_N"/>
</dbReference>
<protein>
    <recommendedName>
        <fullName evidence="14">NB-ARC domain-containing protein</fullName>
    </recommendedName>
</protein>
<dbReference type="GO" id="GO:0043531">
    <property type="term" value="F:ADP binding"/>
    <property type="evidence" value="ECO:0007669"/>
    <property type="project" value="InterPro"/>
</dbReference>
<evidence type="ECO:0000256" key="5">
    <source>
        <dbReference type="ARBA" id="ARBA00022821"/>
    </source>
</evidence>
<name>A0A5J9TPM6_9POAL</name>
<comment type="similarity">
    <text evidence="1">Belongs to the disease resistance NB-LRR family.</text>
</comment>
<organism evidence="12 13">
    <name type="scientific">Eragrostis curvula</name>
    <name type="common">weeping love grass</name>
    <dbReference type="NCBI Taxonomy" id="38414"/>
    <lineage>
        <taxon>Eukaryota</taxon>
        <taxon>Viridiplantae</taxon>
        <taxon>Streptophyta</taxon>
        <taxon>Embryophyta</taxon>
        <taxon>Tracheophyta</taxon>
        <taxon>Spermatophyta</taxon>
        <taxon>Magnoliopsida</taxon>
        <taxon>Liliopsida</taxon>
        <taxon>Poales</taxon>
        <taxon>Poaceae</taxon>
        <taxon>PACMAD clade</taxon>
        <taxon>Chloridoideae</taxon>
        <taxon>Eragrostideae</taxon>
        <taxon>Eragrostidinae</taxon>
        <taxon>Eragrostis</taxon>
    </lineage>
</organism>
<evidence type="ECO:0000256" key="6">
    <source>
        <dbReference type="ARBA" id="ARBA00023054"/>
    </source>
</evidence>
<keyword evidence="4" id="KW-0547">Nucleotide-binding</keyword>
<dbReference type="Gene3D" id="1.20.5.4130">
    <property type="match status" value="1"/>
</dbReference>
<sequence>MAGTAISIARSILGSAISKAASAAAEEMSLLMGVWVEQVRSLSYDIEDCFDEFMVHVGSQSLSQLLMKLKDRHRIAVQIRNLKSRVEEVSSRNTRYNLITTKAANIDDEAHSYMEDVRSHSARNIDEAELVGFSNLKKELLDMINAQHSDGQAQVICVVGMGGLGKTTLVRKIYETKDAIENNFAYCAWITVSQSFSRIEVLQDMIRKLFGDDSLKACLKKLEGKATVHVQVDHLGKYLVERLTEKRYFIVLDDVWNIDAWIWIRDICLPSINNRSSRIVITTRDVSVAEACTTKSASMPFILELKPLEKEHSTDLLLRKMRKSKQDIENDENLMTIVTKLVAKCGGLPLAIVTIGAMFATKRISEWDKLCEQLPSELENNLSLEAIRTMVILSYTHLPSYLKPCFLYLSIFPEDFKIRRSHLVDRWIAEGLIRARVGMTLEDVGKRYFKELISRSMIQPSRVNIEGVVKCCRVHDIIRDIIVMLSREEGFVYTSPDNVPSLMEESFRHIAYHGNKISTVGMDWCHVRSLTFFGKRPIEHAPSFCSPQLRMLRALDLENADFKVTQKDLKRIVLLRHLKYIKISHGRSYIYALPRSIGKLHGLQVLDMRGGYISTLPTQICKLQSLRVIRCRSKEYYMNFDLDEPLECLMCSLCLPMTLTSVCGSEMRNEVIAELRMAYSKCWSNTEGVKVPRGIGNLKELQTLEMVDIKRTSGKAIRELGELSKLRKLIVNTEGATEKKCMTLCKAIQKLSFLCSLQIEAGYNGTVEWLDSVSSPPPLRTLVLSGRIGDKVEWFTNLTLLVKLRLYWSQLKEGKAVEILGALPNLMLLQLKFEALVRMEFVFRQDAFLNLRQLDISMMDKLREIRFEQDASPKMETIEIEECRLELGINGIKNLPNLKEISLGNRSAVARLGMLEEEVRTHPNQPVLRLTGDRSELDLGDVGGSDEYFDAMESLPDHDGEGAESITPSASDKSVLRGRSSQYFLRNQ</sequence>
<keyword evidence="5" id="KW-0611">Plant defense</keyword>
<dbReference type="InterPro" id="IPR042197">
    <property type="entry name" value="Apaf_helical"/>
</dbReference>
<dbReference type="InterPro" id="IPR055414">
    <property type="entry name" value="LRR_R13L4/SHOC2-like"/>
</dbReference>
<evidence type="ECO:0000313" key="12">
    <source>
        <dbReference type="EMBL" id="TVU13270.1"/>
    </source>
</evidence>
<evidence type="ECO:0000256" key="2">
    <source>
        <dbReference type="ARBA" id="ARBA00022614"/>
    </source>
</evidence>
<feature type="domain" description="Disease resistance R13L4/SHOC-2-like LRR" evidence="11">
    <location>
        <begin position="526"/>
        <end position="634"/>
    </location>
</feature>
<dbReference type="InterPro" id="IPR038005">
    <property type="entry name" value="RX-like_CC"/>
</dbReference>
<comment type="caution">
    <text evidence="12">The sequence shown here is derived from an EMBL/GenBank/DDBJ whole genome shotgun (WGS) entry which is preliminary data.</text>
</comment>
<evidence type="ECO:0000259" key="10">
    <source>
        <dbReference type="Pfam" id="PF23559"/>
    </source>
</evidence>
<dbReference type="GO" id="GO:0009626">
    <property type="term" value="P:plant-type hypersensitive response"/>
    <property type="evidence" value="ECO:0007669"/>
    <property type="project" value="UniProtKB-ARBA"/>
</dbReference>
<feature type="non-terminal residue" evidence="12">
    <location>
        <position position="1"/>
    </location>
</feature>
<dbReference type="Gramene" id="TVU13270">
    <property type="protein sequence ID" value="TVU13270"/>
    <property type="gene ID" value="EJB05_40807"/>
</dbReference>
<dbReference type="FunFam" id="1.10.10.10:FF:000322">
    <property type="entry name" value="Probable disease resistance protein At1g63360"/>
    <property type="match status" value="1"/>
</dbReference>
<feature type="region of interest" description="Disordered" evidence="7">
    <location>
        <begin position="948"/>
        <end position="988"/>
    </location>
</feature>
<dbReference type="OrthoDB" id="680011at2759"/>
<feature type="compositionally biased region" description="Polar residues" evidence="7">
    <location>
        <begin position="979"/>
        <end position="988"/>
    </location>
</feature>
<dbReference type="PANTHER" id="PTHR23155:SF963">
    <property type="entry name" value="OS06G0287000 PROTEIN"/>
    <property type="match status" value="1"/>
</dbReference>
<dbReference type="InterPro" id="IPR002182">
    <property type="entry name" value="NB-ARC"/>
</dbReference>
<keyword evidence="6" id="KW-0175">Coiled coil</keyword>
<dbReference type="InterPro" id="IPR032675">
    <property type="entry name" value="LRR_dom_sf"/>
</dbReference>
<dbReference type="SUPFAM" id="SSF52540">
    <property type="entry name" value="P-loop containing nucleoside triphosphate hydrolases"/>
    <property type="match status" value="1"/>
</dbReference>
<feature type="domain" description="NB-ARC" evidence="8">
    <location>
        <begin position="150"/>
        <end position="322"/>
    </location>
</feature>
<dbReference type="Gene3D" id="3.80.10.10">
    <property type="entry name" value="Ribonuclease Inhibitor"/>
    <property type="match status" value="1"/>
</dbReference>
<dbReference type="AlphaFoldDB" id="A0A5J9TPM6"/>
<feature type="domain" description="Disease resistance protein winged helix" evidence="10">
    <location>
        <begin position="411"/>
        <end position="482"/>
    </location>
</feature>
<dbReference type="Pfam" id="PF23559">
    <property type="entry name" value="WHD_DRP"/>
    <property type="match status" value="1"/>
</dbReference>